<dbReference type="OrthoDB" id="10265322at2759"/>
<feature type="signal peptide" evidence="1">
    <location>
        <begin position="1"/>
        <end position="22"/>
    </location>
</feature>
<dbReference type="RefSeq" id="XP_033382562.1">
    <property type="nucleotide sequence ID" value="XM_033524450.1"/>
</dbReference>
<accession>A0A6A5XMP9</accession>
<dbReference type="GO" id="GO:0016787">
    <property type="term" value="F:hydrolase activity"/>
    <property type="evidence" value="ECO:0007669"/>
    <property type="project" value="UniProtKB-KW"/>
</dbReference>
<dbReference type="Gene3D" id="2.120.10.30">
    <property type="entry name" value="TolB, C-terminal domain"/>
    <property type="match status" value="1"/>
</dbReference>
<evidence type="ECO:0000256" key="1">
    <source>
        <dbReference type="SAM" id="SignalP"/>
    </source>
</evidence>
<sequence length="643" mass="69799">MSTWNVLQTAAGILRCWMLATGCQEKMGYDVAPFPTDLTYTDIPPPPAPEPISLRTLPLPPSIASDEPGSCNSTINPHGTGCMVMKKGFQAGDFLPDGAHVLARVTFTGAPLSPSPGSIYTGEQVIIIKTDGSLFPNGDAWKCITCGLPSQNTIDMIPGFHYPQSFRDSQRLLIGSNILTCTPFNLTDPQCTPSKTHIYPVRWNNPASNGFGAIRELRLHPDNAHIGFSAFTLYEDKTPGQLCYYARLEFNPSDPHPGYDLTNVTTLLSATGPKPYSISGRNIHIDSSALAIGELRGFTPSGDEVIYIGPPTESSNVDVFAAHLRTGAVRRLTSHPDYCDPITYSPSGDSMVVMDTRASGRMMWASGMRSVPPLIDLVTLVVAAGLRNNGQRRFFQPWLLDRWGDRGTYYGQQVNAKLEGRQGTPGSGAFDDPEWNSLADPRWSLDSTQLVYAQAQTTYPECGGENPLPCYESKEPFGRRQRLVVATFTGRKPRVPATVEFDADEVVWGTKYVPGEAPKKQLDVPGGRYILEGKTSGYADVEIGTGEGGGSVKSVEVVYHNFTDDGRTFLNGRESAKTSQDGQGKASIWWFSDLAQSGETVATKRTGDAGLKVNLKIFDVSGWEGSFETTVDGVTHVIPDSGT</sequence>
<keyword evidence="2" id="KW-0378">Hydrolase</keyword>
<feature type="chain" id="PRO_5025341568" evidence="1">
    <location>
        <begin position="23"/>
        <end position="643"/>
    </location>
</feature>
<organism evidence="2 3">
    <name type="scientific">Aaosphaeria arxii CBS 175.79</name>
    <dbReference type="NCBI Taxonomy" id="1450172"/>
    <lineage>
        <taxon>Eukaryota</taxon>
        <taxon>Fungi</taxon>
        <taxon>Dikarya</taxon>
        <taxon>Ascomycota</taxon>
        <taxon>Pezizomycotina</taxon>
        <taxon>Dothideomycetes</taxon>
        <taxon>Pleosporomycetidae</taxon>
        <taxon>Pleosporales</taxon>
        <taxon>Pleosporales incertae sedis</taxon>
        <taxon>Aaosphaeria</taxon>
    </lineage>
</organism>
<keyword evidence="1" id="KW-0732">Signal</keyword>
<name>A0A6A5XMP9_9PLEO</name>
<reference evidence="2" key="1">
    <citation type="journal article" date="2020" name="Stud. Mycol.">
        <title>101 Dothideomycetes genomes: a test case for predicting lifestyles and emergence of pathogens.</title>
        <authorList>
            <person name="Haridas S."/>
            <person name="Albert R."/>
            <person name="Binder M."/>
            <person name="Bloem J."/>
            <person name="Labutti K."/>
            <person name="Salamov A."/>
            <person name="Andreopoulos B."/>
            <person name="Baker S."/>
            <person name="Barry K."/>
            <person name="Bills G."/>
            <person name="Bluhm B."/>
            <person name="Cannon C."/>
            <person name="Castanera R."/>
            <person name="Culley D."/>
            <person name="Daum C."/>
            <person name="Ezra D."/>
            <person name="Gonzalez J."/>
            <person name="Henrissat B."/>
            <person name="Kuo A."/>
            <person name="Liang C."/>
            <person name="Lipzen A."/>
            <person name="Lutzoni F."/>
            <person name="Magnuson J."/>
            <person name="Mondo S."/>
            <person name="Nolan M."/>
            <person name="Ohm R."/>
            <person name="Pangilinan J."/>
            <person name="Park H.-J."/>
            <person name="Ramirez L."/>
            <person name="Alfaro M."/>
            <person name="Sun H."/>
            <person name="Tritt A."/>
            <person name="Yoshinaga Y."/>
            <person name="Zwiers L.-H."/>
            <person name="Turgeon B."/>
            <person name="Goodwin S."/>
            <person name="Spatafora J."/>
            <person name="Crous P."/>
            <person name="Grigoriev I."/>
        </authorList>
    </citation>
    <scope>NUCLEOTIDE SEQUENCE</scope>
    <source>
        <strain evidence="2">CBS 175.79</strain>
    </source>
</reference>
<protein>
    <submittedName>
        <fullName evidence="2">Saponin hydrolase</fullName>
    </submittedName>
</protein>
<keyword evidence="3" id="KW-1185">Reference proteome</keyword>
<proteinExistence type="predicted"/>
<dbReference type="GeneID" id="54281847"/>
<evidence type="ECO:0000313" key="3">
    <source>
        <dbReference type="Proteomes" id="UP000799778"/>
    </source>
</evidence>
<dbReference type="InterPro" id="IPR011042">
    <property type="entry name" value="6-blade_b-propeller_TolB-like"/>
</dbReference>
<dbReference type="EMBL" id="ML978070">
    <property type="protein sequence ID" value="KAF2014223.1"/>
    <property type="molecule type" value="Genomic_DNA"/>
</dbReference>
<dbReference type="Proteomes" id="UP000799778">
    <property type="component" value="Unassembled WGS sequence"/>
</dbReference>
<dbReference type="AlphaFoldDB" id="A0A6A5XMP9"/>
<dbReference type="SUPFAM" id="SSF82171">
    <property type="entry name" value="DPP6 N-terminal domain-like"/>
    <property type="match status" value="1"/>
</dbReference>
<evidence type="ECO:0000313" key="2">
    <source>
        <dbReference type="EMBL" id="KAF2014223.1"/>
    </source>
</evidence>
<gene>
    <name evidence="2" type="ORF">BU24DRAFT_370960</name>
</gene>